<dbReference type="AlphaFoldDB" id="A0A833ZYG0"/>
<dbReference type="PANTHER" id="PTHR15049">
    <property type="entry name" value="GLYCOSYL-PHOSPHATIDYLINOSITOL-ANCHORED MOLECULE-LIKE PROTEIN-RELATED"/>
    <property type="match status" value="1"/>
</dbReference>
<evidence type="ECO:0000313" key="2">
    <source>
        <dbReference type="EMBL" id="KAF6099935.1"/>
    </source>
</evidence>
<keyword evidence="1" id="KW-0732">Signal</keyword>
<protein>
    <submittedName>
        <fullName evidence="2">Uncharacterized protein</fullName>
    </submittedName>
</protein>
<dbReference type="InterPro" id="IPR052874">
    <property type="entry name" value="Sperm-ZP_regulatory"/>
</dbReference>
<reference evidence="2 3" key="1">
    <citation type="journal article" date="2020" name="Nature">
        <title>Six reference-quality genomes reveal evolution of bat adaptations.</title>
        <authorList>
            <person name="Jebb D."/>
            <person name="Huang Z."/>
            <person name="Pippel M."/>
            <person name="Hughes G.M."/>
            <person name="Lavrichenko K."/>
            <person name="Devanna P."/>
            <person name="Winkler S."/>
            <person name="Jermiin L.S."/>
            <person name="Skirmuntt E.C."/>
            <person name="Katzourakis A."/>
            <person name="Burkitt-Gray L."/>
            <person name="Ray D.A."/>
            <person name="Sullivan K.A.M."/>
            <person name="Roscito J.G."/>
            <person name="Kirilenko B.M."/>
            <person name="Davalos L.M."/>
            <person name="Corthals A.P."/>
            <person name="Power M.L."/>
            <person name="Jones G."/>
            <person name="Ransome R.D."/>
            <person name="Dechmann D.K.N."/>
            <person name="Locatelli A.G."/>
            <person name="Puechmaille S.J."/>
            <person name="Fedrigo O."/>
            <person name="Jarvis E.D."/>
            <person name="Hiller M."/>
            <person name="Vernes S.C."/>
            <person name="Myers E.W."/>
            <person name="Teeling E.C."/>
        </authorList>
    </citation>
    <scope>NUCLEOTIDE SEQUENCE [LARGE SCALE GENOMIC DNA]</scope>
    <source>
        <strain evidence="2">Bat1K_MPI-CBG_1</strain>
    </source>
</reference>
<organism evidence="2 3">
    <name type="scientific">Phyllostomus discolor</name>
    <name type="common">pale spear-nosed bat</name>
    <dbReference type="NCBI Taxonomy" id="89673"/>
    <lineage>
        <taxon>Eukaryota</taxon>
        <taxon>Metazoa</taxon>
        <taxon>Chordata</taxon>
        <taxon>Craniata</taxon>
        <taxon>Vertebrata</taxon>
        <taxon>Euteleostomi</taxon>
        <taxon>Mammalia</taxon>
        <taxon>Eutheria</taxon>
        <taxon>Laurasiatheria</taxon>
        <taxon>Chiroptera</taxon>
        <taxon>Yangochiroptera</taxon>
        <taxon>Phyllostomidae</taxon>
        <taxon>Phyllostominae</taxon>
        <taxon>Phyllostomus</taxon>
    </lineage>
</organism>
<dbReference type="GO" id="GO:0001669">
    <property type="term" value="C:acrosomal vesicle"/>
    <property type="evidence" value="ECO:0007669"/>
    <property type="project" value="TreeGrafter"/>
</dbReference>
<dbReference type="InterPro" id="IPR045860">
    <property type="entry name" value="Snake_toxin-like_sf"/>
</dbReference>
<feature type="chain" id="PRO_5032884811" evidence="1">
    <location>
        <begin position="19"/>
        <end position="123"/>
    </location>
</feature>
<dbReference type="EMBL" id="JABVXQ010000007">
    <property type="protein sequence ID" value="KAF6099935.1"/>
    <property type="molecule type" value="Genomic_DNA"/>
</dbReference>
<dbReference type="PANTHER" id="PTHR15049:SF1">
    <property type="entry name" value="LYMPHOCYTE ANTIGEN 6K"/>
    <property type="match status" value="1"/>
</dbReference>
<feature type="signal peptide" evidence="1">
    <location>
        <begin position="1"/>
        <end position="18"/>
    </location>
</feature>
<dbReference type="GO" id="GO:0007339">
    <property type="term" value="P:binding of sperm to zona pellucida"/>
    <property type="evidence" value="ECO:0007669"/>
    <property type="project" value="TreeGrafter"/>
</dbReference>
<proteinExistence type="predicted"/>
<evidence type="ECO:0000313" key="3">
    <source>
        <dbReference type="Proteomes" id="UP000664940"/>
    </source>
</evidence>
<sequence length="123" mass="13165">MWVFLVLLLAVGLPQVQMDVAVAGRQRLFPRFFYVSKQCARYCPVYASSSSAVAKSFVLEKPMPFIYVRCCRGPLCNGYIPNITEFREFREAGRAPGGRGGGGGAGLALLLALSSGAPGLGLC</sequence>
<evidence type="ECO:0000256" key="1">
    <source>
        <dbReference type="SAM" id="SignalP"/>
    </source>
</evidence>
<accession>A0A833ZYG0</accession>
<dbReference type="SUPFAM" id="SSF57302">
    <property type="entry name" value="Snake toxin-like"/>
    <property type="match status" value="1"/>
</dbReference>
<comment type="caution">
    <text evidence="2">The sequence shown here is derived from an EMBL/GenBank/DDBJ whole genome shotgun (WGS) entry which is preliminary data.</text>
</comment>
<dbReference type="Proteomes" id="UP000664940">
    <property type="component" value="Unassembled WGS sequence"/>
</dbReference>
<gene>
    <name evidence="2" type="ORF">HJG60_011651</name>
</gene>
<name>A0A833ZYG0_9CHIR</name>